<sequence>MTRPSDRRPGQDGGGWRAFVLGMVGMFAVIAVWVALVESTGEREVDERRPTERPASEIVQLGEVQAPDGPISDYR</sequence>
<dbReference type="Proteomes" id="UP000527324">
    <property type="component" value="Unassembled WGS sequence"/>
</dbReference>
<proteinExistence type="predicted"/>
<dbReference type="AlphaFoldDB" id="A0A7W9C539"/>
<evidence type="ECO:0000256" key="1">
    <source>
        <dbReference type="SAM" id="MobiDB-lite"/>
    </source>
</evidence>
<feature type="region of interest" description="Disordered" evidence="1">
    <location>
        <begin position="41"/>
        <end position="75"/>
    </location>
</feature>
<evidence type="ECO:0000313" key="3">
    <source>
        <dbReference type="EMBL" id="MBB5739190.1"/>
    </source>
</evidence>
<feature type="transmembrane region" description="Helical" evidence="2">
    <location>
        <begin position="16"/>
        <end position="36"/>
    </location>
</feature>
<protein>
    <submittedName>
        <fullName evidence="3">Uncharacterized protein</fullName>
    </submittedName>
</protein>
<keyword evidence="2" id="KW-1133">Transmembrane helix</keyword>
<keyword evidence="2" id="KW-0812">Transmembrane</keyword>
<reference evidence="3 4" key="1">
    <citation type="submission" date="2020-08" db="EMBL/GenBank/DDBJ databases">
        <title>Genomic Encyclopedia of Type Strains, Phase IV (KMG-IV): sequencing the most valuable type-strain genomes for metagenomic binning, comparative biology and taxonomic classification.</title>
        <authorList>
            <person name="Goeker M."/>
        </authorList>
    </citation>
    <scope>NUCLEOTIDE SEQUENCE [LARGE SCALE GENOMIC DNA]</scope>
    <source>
        <strain evidence="3 4">DSM 4731</strain>
    </source>
</reference>
<gene>
    <name evidence="3" type="ORF">GGQ93_000892</name>
</gene>
<keyword evidence="2" id="KW-0472">Membrane</keyword>
<dbReference type="GeneID" id="88838882"/>
<organism evidence="3 4">
    <name type="scientific">Brevundimonas aurantiaca</name>
    <dbReference type="NCBI Taxonomy" id="74316"/>
    <lineage>
        <taxon>Bacteria</taxon>
        <taxon>Pseudomonadati</taxon>
        <taxon>Pseudomonadota</taxon>
        <taxon>Alphaproteobacteria</taxon>
        <taxon>Caulobacterales</taxon>
        <taxon>Caulobacteraceae</taxon>
        <taxon>Brevundimonas</taxon>
    </lineage>
</organism>
<dbReference type="EMBL" id="JACHOQ010000002">
    <property type="protein sequence ID" value="MBB5739190.1"/>
    <property type="molecule type" value="Genomic_DNA"/>
</dbReference>
<feature type="compositionally biased region" description="Basic and acidic residues" evidence="1">
    <location>
        <begin position="41"/>
        <end position="55"/>
    </location>
</feature>
<accession>A0A7W9C539</accession>
<comment type="caution">
    <text evidence="3">The sequence shown here is derived from an EMBL/GenBank/DDBJ whole genome shotgun (WGS) entry which is preliminary data.</text>
</comment>
<name>A0A7W9C539_9CAUL</name>
<dbReference type="RefSeq" id="WP_152950337.1">
    <property type="nucleotide sequence ID" value="NZ_CAJFZW010000015.1"/>
</dbReference>
<evidence type="ECO:0000256" key="2">
    <source>
        <dbReference type="SAM" id="Phobius"/>
    </source>
</evidence>
<evidence type="ECO:0000313" key="4">
    <source>
        <dbReference type="Proteomes" id="UP000527324"/>
    </source>
</evidence>
<keyword evidence="4" id="KW-1185">Reference proteome</keyword>